<dbReference type="PANTHER" id="PTHR47055:SF3">
    <property type="entry name" value="PHORBOL-ESTER_DAG-TYPE DOMAIN-CONTAINING PROTEIN"/>
    <property type="match status" value="1"/>
</dbReference>
<evidence type="ECO:0000313" key="2">
    <source>
        <dbReference type="EMBL" id="KAF2902195.1"/>
    </source>
</evidence>
<dbReference type="GO" id="GO:0043565">
    <property type="term" value="F:sequence-specific DNA binding"/>
    <property type="evidence" value="ECO:0007669"/>
    <property type="project" value="TreeGrafter"/>
</dbReference>
<accession>A0A8K0D9S5</accession>
<evidence type="ECO:0000259" key="1">
    <source>
        <dbReference type="Pfam" id="PF13843"/>
    </source>
</evidence>
<proteinExistence type="predicted"/>
<dbReference type="InterPro" id="IPR052638">
    <property type="entry name" value="PiggyBac_TE-derived"/>
</dbReference>
<evidence type="ECO:0000313" key="3">
    <source>
        <dbReference type="Proteomes" id="UP000801492"/>
    </source>
</evidence>
<dbReference type="OrthoDB" id="10057240at2759"/>
<dbReference type="AlphaFoldDB" id="A0A8K0D9S5"/>
<dbReference type="Pfam" id="PF13843">
    <property type="entry name" value="DDE_Tnp_1_7"/>
    <property type="match status" value="1"/>
</dbReference>
<dbReference type="EMBL" id="VTPC01001371">
    <property type="protein sequence ID" value="KAF2902195.1"/>
    <property type="molecule type" value="Genomic_DNA"/>
</dbReference>
<gene>
    <name evidence="2" type="ORF">ILUMI_03989</name>
</gene>
<name>A0A8K0D9S5_IGNLU</name>
<comment type="caution">
    <text evidence="2">The sequence shown here is derived from an EMBL/GenBank/DDBJ whole genome shotgun (WGS) entry which is preliminary data.</text>
</comment>
<feature type="domain" description="PiggyBac transposable element-derived protein" evidence="1">
    <location>
        <begin position="1"/>
        <end position="98"/>
    </location>
</feature>
<protein>
    <recommendedName>
        <fullName evidence="1">PiggyBac transposable element-derived protein domain-containing protein</fullName>
    </recommendedName>
</protein>
<organism evidence="2 3">
    <name type="scientific">Ignelater luminosus</name>
    <name type="common">Cucubano</name>
    <name type="synonym">Pyrophorus luminosus</name>
    <dbReference type="NCBI Taxonomy" id="2038154"/>
    <lineage>
        <taxon>Eukaryota</taxon>
        <taxon>Metazoa</taxon>
        <taxon>Ecdysozoa</taxon>
        <taxon>Arthropoda</taxon>
        <taxon>Hexapoda</taxon>
        <taxon>Insecta</taxon>
        <taxon>Pterygota</taxon>
        <taxon>Neoptera</taxon>
        <taxon>Endopterygota</taxon>
        <taxon>Coleoptera</taxon>
        <taxon>Polyphaga</taxon>
        <taxon>Elateriformia</taxon>
        <taxon>Elateroidea</taxon>
        <taxon>Elateridae</taxon>
        <taxon>Agrypninae</taxon>
        <taxon>Pyrophorini</taxon>
        <taxon>Ignelater</taxon>
    </lineage>
</organism>
<dbReference type="PANTHER" id="PTHR47055">
    <property type="entry name" value="DDE_TNP_1_7 DOMAIN-CONTAINING PROTEIN"/>
    <property type="match status" value="1"/>
</dbReference>
<dbReference type="InterPro" id="IPR029526">
    <property type="entry name" value="PGBD"/>
</dbReference>
<dbReference type="Proteomes" id="UP000801492">
    <property type="component" value="Unassembled WGS sequence"/>
</dbReference>
<keyword evidence="3" id="KW-1185">Reference proteome</keyword>
<sequence>MYWEKSPNSTHDLAANAMSRNRFRFIMQNLHCSNNANLDIQDKFLKVEPLIDAMNQSFIDLAPQEKFHNLDESMVPYYGRHGAKQFIRGKPIRWGYKF</sequence>
<reference evidence="2" key="1">
    <citation type="submission" date="2019-08" db="EMBL/GenBank/DDBJ databases">
        <title>The genome of the North American firefly Photinus pyralis.</title>
        <authorList>
            <consortium name="Photinus pyralis genome working group"/>
            <person name="Fallon T.R."/>
            <person name="Sander Lower S.E."/>
            <person name="Weng J.-K."/>
        </authorList>
    </citation>
    <scope>NUCLEOTIDE SEQUENCE</scope>
    <source>
        <strain evidence="2">TRF0915ILg1</strain>
        <tissue evidence="2">Whole body</tissue>
    </source>
</reference>